<dbReference type="SMART" id="SM00320">
    <property type="entry name" value="WD40"/>
    <property type="match status" value="2"/>
</dbReference>
<keyword evidence="7" id="KW-0539">Nucleus</keyword>
<dbReference type="GO" id="GO:0032040">
    <property type="term" value="C:small-subunit processome"/>
    <property type="evidence" value="ECO:0007669"/>
    <property type="project" value="InterPro"/>
</dbReference>
<evidence type="ECO:0000313" key="10">
    <source>
        <dbReference type="EMBL" id="EFX05565.1"/>
    </source>
</evidence>
<evidence type="ECO:0000256" key="6">
    <source>
        <dbReference type="ARBA" id="ARBA00023163"/>
    </source>
</evidence>
<keyword evidence="3" id="KW-0698">rRNA processing</keyword>
<dbReference type="PANTHER" id="PTHR44215">
    <property type="entry name" value="WD REPEAT-CONTAINING PROTEIN 75"/>
    <property type="match status" value="1"/>
</dbReference>
<feature type="region of interest" description="Disordered" evidence="9">
    <location>
        <begin position="897"/>
        <end position="954"/>
    </location>
</feature>
<keyword evidence="4 8" id="KW-0853">WD repeat</keyword>
<dbReference type="Proteomes" id="UP000007796">
    <property type="component" value="Unassembled WGS sequence"/>
</dbReference>
<feature type="compositionally biased region" description="Acidic residues" evidence="9">
    <location>
        <begin position="900"/>
        <end position="942"/>
    </location>
</feature>
<keyword evidence="6" id="KW-0804">Transcription</keyword>
<keyword evidence="2" id="KW-0690">Ribosome biogenesis</keyword>
<evidence type="ECO:0000256" key="7">
    <source>
        <dbReference type="ARBA" id="ARBA00023242"/>
    </source>
</evidence>
<dbReference type="InterPro" id="IPR015943">
    <property type="entry name" value="WD40/YVTN_repeat-like_dom_sf"/>
</dbReference>
<dbReference type="PROSITE" id="PS50082">
    <property type="entry name" value="WD_REPEATS_2"/>
    <property type="match status" value="1"/>
</dbReference>
<evidence type="ECO:0000256" key="2">
    <source>
        <dbReference type="ARBA" id="ARBA00022517"/>
    </source>
</evidence>
<dbReference type="InParanoid" id="F0XAJ2"/>
<comment type="subcellular location">
    <subcellularLocation>
        <location evidence="1">Nucleus</location>
        <location evidence="1">Nucleolus</location>
    </subcellularLocation>
</comment>
<evidence type="ECO:0000256" key="5">
    <source>
        <dbReference type="ARBA" id="ARBA00022737"/>
    </source>
</evidence>
<dbReference type="SUPFAM" id="SSF50978">
    <property type="entry name" value="WD40 repeat-like"/>
    <property type="match status" value="1"/>
</dbReference>
<dbReference type="InterPro" id="IPR001680">
    <property type="entry name" value="WD40_rpt"/>
</dbReference>
<evidence type="ECO:0000256" key="1">
    <source>
        <dbReference type="ARBA" id="ARBA00004604"/>
    </source>
</evidence>
<evidence type="ECO:0000256" key="9">
    <source>
        <dbReference type="SAM" id="MobiDB-lite"/>
    </source>
</evidence>
<evidence type="ECO:0000256" key="4">
    <source>
        <dbReference type="ARBA" id="ARBA00022574"/>
    </source>
</evidence>
<evidence type="ECO:0000313" key="11">
    <source>
        <dbReference type="Proteomes" id="UP000007796"/>
    </source>
</evidence>
<protein>
    <submittedName>
        <fullName evidence="10">WD domain containing protein</fullName>
    </submittedName>
</protein>
<dbReference type="OrthoDB" id="4096at2759"/>
<reference evidence="10 11" key="1">
    <citation type="journal article" date="2011" name="Proc. Natl. Acad. Sci. U.S.A.">
        <title>Genome and transcriptome analyses of the mountain pine beetle-fungal symbiont Grosmannia clavigera, a lodgepole pine pathogen.</title>
        <authorList>
            <person name="DiGuistini S."/>
            <person name="Wang Y."/>
            <person name="Liao N.Y."/>
            <person name="Taylor G."/>
            <person name="Tanguay P."/>
            <person name="Feau N."/>
            <person name="Henrissat B."/>
            <person name="Chan S.K."/>
            <person name="Hesse-Orce U."/>
            <person name="Alamouti S.M."/>
            <person name="Tsui C.K.M."/>
            <person name="Docking R.T."/>
            <person name="Levasseur A."/>
            <person name="Haridas S."/>
            <person name="Robertson G."/>
            <person name="Birol I."/>
            <person name="Holt R.A."/>
            <person name="Marra M.A."/>
            <person name="Hamelin R.C."/>
            <person name="Hirst M."/>
            <person name="Jones S.J.M."/>
            <person name="Bohlmann J."/>
            <person name="Breuil C."/>
        </authorList>
    </citation>
    <scope>NUCLEOTIDE SEQUENCE [LARGE SCALE GENOMIC DNA]</scope>
    <source>
        <strain evidence="11">kw1407 / UAMH 11150</strain>
    </source>
</reference>
<evidence type="ECO:0000256" key="3">
    <source>
        <dbReference type="ARBA" id="ARBA00022552"/>
    </source>
</evidence>
<sequence>MASRKAASAAADAQKKRKREKIEDAGRSKKRKPQDEKNKGAIVVKQAGETTEPVVVRQSSRPTLWKLSEPMGGCMSDIDPIFTADEGSSIQVYSTADSLLERRIKLPQPDGAAERAGHIVGAVLSPLAEEIVWVGCADGSIFLVNWLSGAVERLSRQQEPAPKLVGLAVELVHVAHQPKEVLFLSEGSRGAWHVTAYDTAALATLPGRTLFSHNGATAIEHLRTVNHGRIVVGASGQTVFVGELQLAEGRMPVAVAELTYQFFSVDAVDEVSCLDLRTTTKKRGPVLDLVLGCVRGAIYVYADVLFRLQNAAAEGARKKAVAGIHPRKYHWHSRSVYAVKWSRDGNYFISGGAETVLVLWQTDTGRLSFLPHLAASIENIVVSPRGSSYAIHLDDNSMMVVSTAEMKPTCYVSGLQSLAFASAPRKDASVRRAWQPIETITHPVPAVISPTDASRILLRVGNGQKNTMVGEVPSASLLQTFDIGAFQSVAKQPLARTNPTDSNLTLRGHPVTEPTITQLCTSLDGKWLVSVDEWQPPPRDISGIAGEPSLQDDWARERREIHLKFWASVDGGSSGEAPAYELVSRVDEAHRTTQVEPILGVAADSGRANRFATLGDDAVVRFWGLRQRVHDGLAAKDDKGRALVSWHCTQEVVLPLGEGGSQSVVGRDGLIAREPKTKARRSGALTFSDDGSTVFVAFGAPDEAVLYTIDAESGAVRASLQGMFRGDVRGVESLGATLVLLSEDLRVYDVVADELRYGVRLLGVESESQVGDETEEKKNKTVAESSAYSALTQLVVGRQSQTFAVAVPRASSARQAASRLMVFSPEHAQPLLVEDLPHLVVSLLPAVGLSGFLAIDATAQIWSVVDAADTAALGRPLSDLNLPMTVAVTAVEKQLQLADGDGEDNEMADVDGAVEDESDDEATKDGDEDEDDEDEDDEDEEQDSHAAVIAPQKLRDIFDAAPTTSASIEELFWQVSGLLSALPQLVPAGRT</sequence>
<organism evidence="11">
    <name type="scientific">Grosmannia clavigera (strain kw1407 / UAMH 11150)</name>
    <name type="common">Blue stain fungus</name>
    <name type="synonym">Graphiocladiella clavigera</name>
    <dbReference type="NCBI Taxonomy" id="655863"/>
    <lineage>
        <taxon>Eukaryota</taxon>
        <taxon>Fungi</taxon>
        <taxon>Dikarya</taxon>
        <taxon>Ascomycota</taxon>
        <taxon>Pezizomycotina</taxon>
        <taxon>Sordariomycetes</taxon>
        <taxon>Sordariomycetidae</taxon>
        <taxon>Ophiostomatales</taxon>
        <taxon>Ophiostomataceae</taxon>
        <taxon>Leptographium</taxon>
    </lineage>
</organism>
<evidence type="ECO:0000256" key="8">
    <source>
        <dbReference type="PROSITE-ProRule" id="PRU00221"/>
    </source>
</evidence>
<dbReference type="Gene3D" id="2.130.10.10">
    <property type="entry name" value="YVTN repeat-like/Quinoprotein amine dehydrogenase"/>
    <property type="match status" value="1"/>
</dbReference>
<keyword evidence="11" id="KW-1185">Reference proteome</keyword>
<gene>
    <name evidence="10" type="ORF">CMQ_3634</name>
</gene>
<feature type="region of interest" description="Disordered" evidence="9">
    <location>
        <begin position="1"/>
        <end position="40"/>
    </location>
</feature>
<dbReference type="RefSeq" id="XP_014175047.1">
    <property type="nucleotide sequence ID" value="XM_014319572.1"/>
</dbReference>
<dbReference type="PANTHER" id="PTHR44215:SF1">
    <property type="entry name" value="WD REPEAT-CONTAINING PROTEIN 75"/>
    <property type="match status" value="1"/>
</dbReference>
<dbReference type="InterPro" id="IPR053826">
    <property type="entry name" value="WDR75"/>
</dbReference>
<dbReference type="GO" id="GO:0003723">
    <property type="term" value="F:RNA binding"/>
    <property type="evidence" value="ECO:0007669"/>
    <property type="project" value="InterPro"/>
</dbReference>
<feature type="repeat" description="WD" evidence="8">
    <location>
        <begin position="329"/>
        <end position="370"/>
    </location>
</feature>
<dbReference type="HOGENOM" id="CLU_005417_0_1_1"/>
<feature type="compositionally biased region" description="Low complexity" evidence="9">
    <location>
        <begin position="1"/>
        <end position="12"/>
    </location>
</feature>
<dbReference type="PROSITE" id="PS50294">
    <property type="entry name" value="WD_REPEATS_REGION"/>
    <property type="match status" value="1"/>
</dbReference>
<dbReference type="EMBL" id="GL629735">
    <property type="protein sequence ID" value="EFX05565.1"/>
    <property type="molecule type" value="Genomic_DNA"/>
</dbReference>
<accession>F0XAJ2</accession>
<dbReference type="STRING" id="655863.F0XAJ2"/>
<dbReference type="CDD" id="cd23952">
    <property type="entry name" value="Utp17_CTD"/>
    <property type="match status" value="1"/>
</dbReference>
<name>F0XAJ2_GROCL</name>
<dbReference type="InterPro" id="IPR036322">
    <property type="entry name" value="WD40_repeat_dom_sf"/>
</dbReference>
<dbReference type="AlphaFoldDB" id="F0XAJ2"/>
<dbReference type="GO" id="GO:2000234">
    <property type="term" value="P:positive regulation of rRNA processing"/>
    <property type="evidence" value="ECO:0007669"/>
    <property type="project" value="TreeGrafter"/>
</dbReference>
<dbReference type="GO" id="GO:0045943">
    <property type="term" value="P:positive regulation of transcription by RNA polymerase I"/>
    <property type="evidence" value="ECO:0007669"/>
    <property type="project" value="InterPro"/>
</dbReference>
<feature type="compositionally biased region" description="Basic and acidic residues" evidence="9">
    <location>
        <begin position="20"/>
        <end position="39"/>
    </location>
</feature>
<dbReference type="GO" id="GO:0006364">
    <property type="term" value="P:rRNA processing"/>
    <property type="evidence" value="ECO:0007669"/>
    <property type="project" value="UniProtKB-KW"/>
</dbReference>
<keyword evidence="5" id="KW-0677">Repeat</keyword>
<dbReference type="eggNOG" id="KOG1963">
    <property type="taxonomic scope" value="Eukaryota"/>
</dbReference>
<dbReference type="GeneID" id="25976756"/>
<proteinExistence type="predicted"/>
<dbReference type="Pfam" id="PF00400">
    <property type="entry name" value="WD40"/>
    <property type="match status" value="1"/>
</dbReference>